<dbReference type="InterPro" id="IPR029058">
    <property type="entry name" value="AB_hydrolase_fold"/>
</dbReference>
<dbReference type="EMBL" id="CAJNNW010007119">
    <property type="protein sequence ID" value="CAE8648931.1"/>
    <property type="molecule type" value="Genomic_DNA"/>
</dbReference>
<protein>
    <recommendedName>
        <fullName evidence="3">Carboxylic ester hydrolase</fullName>
        <ecNumber evidence="3">3.1.1.-</ecNumber>
    </recommendedName>
</protein>
<evidence type="ECO:0000256" key="3">
    <source>
        <dbReference type="RuleBase" id="RU361235"/>
    </source>
</evidence>
<evidence type="ECO:0000313" key="6">
    <source>
        <dbReference type="Proteomes" id="UP000626109"/>
    </source>
</evidence>
<dbReference type="InterPro" id="IPR019826">
    <property type="entry name" value="Carboxylesterase_B_AS"/>
</dbReference>
<dbReference type="InterPro" id="IPR050309">
    <property type="entry name" value="Type-B_Carboxylest/Lipase"/>
</dbReference>
<dbReference type="EC" id="3.1.1.-" evidence="3"/>
<dbReference type="AlphaFoldDB" id="A0A813IDZ6"/>
<organism evidence="5 6">
    <name type="scientific">Polarella glacialis</name>
    <name type="common">Dinoflagellate</name>
    <dbReference type="NCBI Taxonomy" id="89957"/>
    <lineage>
        <taxon>Eukaryota</taxon>
        <taxon>Sar</taxon>
        <taxon>Alveolata</taxon>
        <taxon>Dinophyceae</taxon>
        <taxon>Suessiales</taxon>
        <taxon>Suessiaceae</taxon>
        <taxon>Polarella</taxon>
    </lineage>
</organism>
<dbReference type="PANTHER" id="PTHR11559">
    <property type="entry name" value="CARBOXYLESTERASE"/>
    <property type="match status" value="1"/>
</dbReference>
<comment type="caution">
    <text evidence="5">The sequence shown here is derived from an EMBL/GenBank/DDBJ whole genome shotgun (WGS) entry which is preliminary data.</text>
</comment>
<accession>A0A813IDZ6</accession>
<dbReference type="Gene3D" id="3.40.50.1820">
    <property type="entry name" value="alpha/beta hydrolase"/>
    <property type="match status" value="1"/>
</dbReference>
<dbReference type="GO" id="GO:0016787">
    <property type="term" value="F:hydrolase activity"/>
    <property type="evidence" value="ECO:0007669"/>
    <property type="project" value="UniProtKB-KW"/>
</dbReference>
<proteinExistence type="inferred from homology"/>
<reference evidence="5" key="1">
    <citation type="submission" date="2021-02" db="EMBL/GenBank/DDBJ databases">
        <authorList>
            <person name="Dougan E. K."/>
            <person name="Rhodes N."/>
            <person name="Thang M."/>
            <person name="Chan C."/>
        </authorList>
    </citation>
    <scope>NUCLEOTIDE SEQUENCE</scope>
</reference>
<dbReference type="Pfam" id="PF00135">
    <property type="entry name" value="COesterase"/>
    <property type="match status" value="1"/>
</dbReference>
<keyword evidence="2 3" id="KW-0378">Hydrolase</keyword>
<gene>
    <name evidence="5" type="ORF">PGLA2088_LOCUS7002</name>
</gene>
<comment type="similarity">
    <text evidence="1 3">Belongs to the type-B carboxylesterase/lipase family.</text>
</comment>
<evidence type="ECO:0000259" key="4">
    <source>
        <dbReference type="Pfam" id="PF00135"/>
    </source>
</evidence>
<feature type="domain" description="Carboxylesterase type B" evidence="4">
    <location>
        <begin position="1"/>
        <end position="216"/>
    </location>
</feature>
<dbReference type="SUPFAM" id="SSF53474">
    <property type="entry name" value="alpha/beta-Hydrolases"/>
    <property type="match status" value="1"/>
</dbReference>
<evidence type="ECO:0000313" key="5">
    <source>
        <dbReference type="EMBL" id="CAE8648931.1"/>
    </source>
</evidence>
<sequence length="297" mass="31487">MALRWVQANIKGFGGDPGRVTLSGHSSGAFGVAFHLMSPASKGLFQGAITESATWDSGWYFQDKASAFTFYAELGEALSCPQDSSLGSSSSAQLQCLRGLPQQAFFNFSQAQVVALTKRVTHDSKAMDAWTVIEAVLSTMGAAGGIHKTGLLPGDSSILASPLWPALPVGIIVDGTDTGLPAPPRELYETGRIHEVPIYVNHEAHEGTLFAAILVVYPWYKSPTLTHAAVDTMISWGTGDNATFSKQVVNLYPAVKSGMRPSTGSAKWSRTMFSCAPQSGLPEQLVLAALEASFTAS</sequence>
<dbReference type="InterPro" id="IPR002018">
    <property type="entry name" value="CarbesteraseB"/>
</dbReference>
<name>A0A813IDZ6_POLGL</name>
<evidence type="ECO:0000256" key="1">
    <source>
        <dbReference type="ARBA" id="ARBA00005964"/>
    </source>
</evidence>
<dbReference type="PROSITE" id="PS00122">
    <property type="entry name" value="CARBOXYLESTERASE_B_1"/>
    <property type="match status" value="1"/>
</dbReference>
<evidence type="ECO:0000256" key="2">
    <source>
        <dbReference type="ARBA" id="ARBA00022801"/>
    </source>
</evidence>
<dbReference type="Proteomes" id="UP000626109">
    <property type="component" value="Unassembled WGS sequence"/>
</dbReference>